<dbReference type="Proteomes" id="UP000677803">
    <property type="component" value="Unassembled WGS sequence"/>
</dbReference>
<keyword evidence="3" id="KW-1185">Reference proteome</keyword>
<dbReference type="OrthoDB" id="8985380at2759"/>
<dbReference type="Gene3D" id="1.20.58.130">
    <property type="match status" value="1"/>
</dbReference>
<feature type="non-terminal residue" evidence="2">
    <location>
        <position position="1"/>
    </location>
</feature>
<organism evidence="2 3">
    <name type="scientific">Menidia menidia</name>
    <name type="common">Atlantic silverside</name>
    <dbReference type="NCBI Taxonomy" id="238744"/>
    <lineage>
        <taxon>Eukaryota</taxon>
        <taxon>Metazoa</taxon>
        <taxon>Chordata</taxon>
        <taxon>Craniata</taxon>
        <taxon>Vertebrata</taxon>
        <taxon>Euteleostomi</taxon>
        <taxon>Actinopterygii</taxon>
        <taxon>Neopterygii</taxon>
        <taxon>Teleostei</taxon>
        <taxon>Neoteleostei</taxon>
        <taxon>Acanthomorphata</taxon>
        <taxon>Ovalentaria</taxon>
        <taxon>Atherinomorphae</taxon>
        <taxon>Atheriniformes</taxon>
        <taxon>Atherinopsidae</taxon>
        <taxon>Menidiinae</taxon>
        <taxon>Menidia</taxon>
    </lineage>
</organism>
<feature type="region of interest" description="Disordered" evidence="1">
    <location>
        <begin position="1"/>
        <end position="47"/>
    </location>
</feature>
<name>A0A8S4BE96_9TELE</name>
<evidence type="ECO:0000256" key="1">
    <source>
        <dbReference type="SAM" id="MobiDB-lite"/>
    </source>
</evidence>
<sequence length="142" mass="15799">MAEKLQKFRHGNDANATRPARTPRQRTTEDADLSVTTGSGEPNTNSEELKADILRSLRGDIAKVIRDKLKGELADDFQAIKSELQAVRSEIASNSKAIQAEVDTIKTEVLDLKSEILRRARSRAPLSFNGHRVSFFPDYTTS</sequence>
<accession>A0A8S4BE96</accession>
<dbReference type="EMBL" id="CAJRST010014446">
    <property type="protein sequence ID" value="CAG5929462.1"/>
    <property type="molecule type" value="Genomic_DNA"/>
</dbReference>
<evidence type="ECO:0000313" key="2">
    <source>
        <dbReference type="EMBL" id="CAG5929462.1"/>
    </source>
</evidence>
<protein>
    <submittedName>
        <fullName evidence="2">(Atlantic silverside) hypothetical protein</fullName>
    </submittedName>
</protein>
<comment type="caution">
    <text evidence="2">The sequence shown here is derived from an EMBL/GenBank/DDBJ whole genome shotgun (WGS) entry which is preliminary data.</text>
</comment>
<evidence type="ECO:0000313" key="3">
    <source>
        <dbReference type="Proteomes" id="UP000677803"/>
    </source>
</evidence>
<feature type="compositionally biased region" description="Basic and acidic residues" evidence="1">
    <location>
        <begin position="1"/>
        <end position="12"/>
    </location>
</feature>
<feature type="compositionally biased region" description="Polar residues" evidence="1">
    <location>
        <begin position="34"/>
        <end position="46"/>
    </location>
</feature>
<gene>
    <name evidence="2" type="ORF">MMEN_LOCUS13086</name>
</gene>
<proteinExistence type="predicted"/>
<reference evidence="2" key="1">
    <citation type="submission" date="2021-05" db="EMBL/GenBank/DDBJ databases">
        <authorList>
            <person name="Tigano A."/>
        </authorList>
    </citation>
    <scope>NUCLEOTIDE SEQUENCE</scope>
</reference>
<dbReference type="AlphaFoldDB" id="A0A8S4BE96"/>